<gene>
    <name evidence="6" type="ORF">KQ910_01865</name>
</gene>
<keyword evidence="4" id="KW-0408">Iron</keyword>
<dbReference type="Proteomes" id="UP000727907">
    <property type="component" value="Unassembled WGS sequence"/>
</dbReference>
<evidence type="ECO:0000256" key="3">
    <source>
        <dbReference type="ARBA" id="ARBA00022964"/>
    </source>
</evidence>
<evidence type="ECO:0000256" key="4">
    <source>
        <dbReference type="ARBA" id="ARBA00023004"/>
    </source>
</evidence>
<dbReference type="InterPro" id="IPR003819">
    <property type="entry name" value="TauD/TfdA-like"/>
</dbReference>
<evidence type="ECO:0000313" key="7">
    <source>
        <dbReference type="Proteomes" id="UP000727907"/>
    </source>
</evidence>
<keyword evidence="3 6" id="KW-0223">Dioxygenase</keyword>
<keyword evidence="7" id="KW-1185">Reference proteome</keyword>
<feature type="domain" description="TauD/TfdA-like" evidence="5">
    <location>
        <begin position="8"/>
        <end position="275"/>
    </location>
</feature>
<name>A0ABS6IDC1_9HYPH</name>
<comment type="caution">
    <text evidence="6">The sequence shown here is derived from an EMBL/GenBank/DDBJ whole genome shotgun (WGS) entry which is preliminary data.</text>
</comment>
<dbReference type="RefSeq" id="WP_216956588.1">
    <property type="nucleotide sequence ID" value="NZ_JAHOPB010000001.1"/>
</dbReference>
<reference evidence="6 7" key="1">
    <citation type="submission" date="2021-06" db="EMBL/GenBank/DDBJ databases">
        <authorList>
            <person name="Lee D.H."/>
        </authorList>
    </citation>
    <scope>NUCLEOTIDE SEQUENCE [LARGE SCALE GENOMIC DNA]</scope>
    <source>
        <strain evidence="6 7">MMS21-HV4-11</strain>
    </source>
</reference>
<evidence type="ECO:0000259" key="5">
    <source>
        <dbReference type="Pfam" id="PF02668"/>
    </source>
</evidence>
<keyword evidence="2" id="KW-0479">Metal-binding</keyword>
<dbReference type="EMBL" id="JAHOPB010000001">
    <property type="protein sequence ID" value="MBU8872485.1"/>
    <property type="molecule type" value="Genomic_DNA"/>
</dbReference>
<evidence type="ECO:0000313" key="6">
    <source>
        <dbReference type="EMBL" id="MBU8872485.1"/>
    </source>
</evidence>
<dbReference type="GO" id="GO:0051213">
    <property type="term" value="F:dioxygenase activity"/>
    <property type="evidence" value="ECO:0007669"/>
    <property type="project" value="UniProtKB-KW"/>
</dbReference>
<sequence length="282" mass="31502">MTRNSITVTPIAGSLGAEVTGVDLRSMDNHDWAQVHQAFLDYKVIAIRDQELSPQDLMDVGARFGEPNHYPFVKGMDDFPFLFDIVKEPSEKRNFGGGWHSDTTYMKTPPLATLLYALETPERGGDTLYCDMVAAYESLSDRMKEMLGSLKGVNSAGLKHLGGRKAHHSVVGGMKITGTEDADSFEAVHPIVRTVEETGQKAIYCSIGHTVAFEGMTPEESKPMIDWLQAHATRPEFTCRVHWKPGTLTVWDNRRAMHNAINDYHGMRRHMRRLTSGPTNPV</sequence>
<keyword evidence="3 6" id="KW-0560">Oxidoreductase</keyword>
<dbReference type="Pfam" id="PF02668">
    <property type="entry name" value="TauD"/>
    <property type="match status" value="1"/>
</dbReference>
<dbReference type="PANTHER" id="PTHR30468">
    <property type="entry name" value="ALPHA-KETOGLUTARATE-DEPENDENT SULFONATE DIOXYGENASE"/>
    <property type="match status" value="1"/>
</dbReference>
<dbReference type="PANTHER" id="PTHR30468:SF1">
    <property type="entry name" value="ALPHA-KETOGLUTARATE-DEPENDENT SULFONATE DIOXYGENASE"/>
    <property type="match status" value="1"/>
</dbReference>
<protein>
    <submittedName>
        <fullName evidence="6">TauD/TfdA family dioxygenase</fullName>
    </submittedName>
</protein>
<comment type="similarity">
    <text evidence="1">Belongs to the TfdA dioxygenase family.</text>
</comment>
<accession>A0ABS6IDC1</accession>
<organism evidence="6 7">
    <name type="scientific">Reyranella humidisoli</name>
    <dbReference type="NCBI Taxonomy" id="2849149"/>
    <lineage>
        <taxon>Bacteria</taxon>
        <taxon>Pseudomonadati</taxon>
        <taxon>Pseudomonadota</taxon>
        <taxon>Alphaproteobacteria</taxon>
        <taxon>Hyphomicrobiales</taxon>
        <taxon>Reyranellaceae</taxon>
        <taxon>Reyranella</taxon>
    </lineage>
</organism>
<dbReference type="InterPro" id="IPR051323">
    <property type="entry name" value="AtsK-like"/>
</dbReference>
<evidence type="ECO:0000256" key="2">
    <source>
        <dbReference type="ARBA" id="ARBA00022723"/>
    </source>
</evidence>
<evidence type="ECO:0000256" key="1">
    <source>
        <dbReference type="ARBA" id="ARBA00005896"/>
    </source>
</evidence>
<proteinExistence type="inferred from homology"/>